<reference evidence="1 2" key="2">
    <citation type="journal article" date="2011" name="Stand. Genomic Sci.">
        <title>Complete genome sequence of Truepera radiovictrix type strain (RQ-24).</title>
        <authorList>
            <person name="Ivanova N."/>
            <person name="Rohde C."/>
            <person name="Munk C."/>
            <person name="Nolan M."/>
            <person name="Lucas S."/>
            <person name="Del Rio T.G."/>
            <person name="Tice H."/>
            <person name="Deshpande S."/>
            <person name="Cheng J.F."/>
            <person name="Tapia R."/>
            <person name="Han C."/>
            <person name="Goodwin L."/>
            <person name="Pitluck S."/>
            <person name="Liolios K."/>
            <person name="Mavromatis K."/>
            <person name="Mikhailova N."/>
            <person name="Pati A."/>
            <person name="Chen A."/>
            <person name="Palaniappan K."/>
            <person name="Land M."/>
            <person name="Hauser L."/>
            <person name="Chang Y.J."/>
            <person name="Jeffries C.D."/>
            <person name="Brambilla E."/>
            <person name="Rohde M."/>
            <person name="Goker M."/>
            <person name="Tindall B.J."/>
            <person name="Woyke T."/>
            <person name="Bristow J."/>
            <person name="Eisen J.A."/>
            <person name="Markowitz V."/>
            <person name="Hugenholtz P."/>
            <person name="Kyrpides N.C."/>
            <person name="Klenk H.P."/>
            <person name="Lapidus A."/>
        </authorList>
    </citation>
    <scope>NUCLEOTIDE SEQUENCE [LARGE SCALE GENOMIC DNA]</scope>
    <source>
        <strain evidence="2">DSM 17093 / CIP 108686 / LMG 22925 / RQ-24</strain>
    </source>
</reference>
<accession>D7CUK8</accession>
<keyword evidence="2" id="KW-1185">Reference proteome</keyword>
<gene>
    <name evidence="1" type="ordered locus">Trad_2690</name>
</gene>
<evidence type="ECO:0000313" key="1">
    <source>
        <dbReference type="EMBL" id="ADI15793.1"/>
    </source>
</evidence>
<dbReference type="InterPro" id="IPR050583">
    <property type="entry name" value="Mycobacterial_A85_antigen"/>
</dbReference>
<dbReference type="PANTHER" id="PTHR48098:SF3">
    <property type="entry name" value="IRON(III) ENTEROBACTIN ESTERASE"/>
    <property type="match status" value="1"/>
</dbReference>
<dbReference type="STRING" id="649638.Trad_2690"/>
<protein>
    <submittedName>
        <fullName evidence="1">Esterase</fullName>
    </submittedName>
</protein>
<dbReference type="Proteomes" id="UP000000379">
    <property type="component" value="Chromosome"/>
</dbReference>
<dbReference type="eggNOG" id="COG4947">
    <property type="taxonomic scope" value="Bacteria"/>
</dbReference>
<dbReference type="KEGG" id="tra:Trad_2690"/>
<proteinExistence type="predicted"/>
<sequence>MRRRYEKLYNPAIGRDVQVLAFGHYGAPLIAFPSGGGQFYDFEDNGMIGAVAHLIEAGKLKVYCPESLDHETWLAHKDPHERALRHRAYEDFILHTLVPAIRYDCEDATLSVALTGCSLGAFHAANFALKHPHVFPYALCLSGRYNAESFTGPTASQEVYFNNPVAYVRNFGGAHLEFVRRHAHLVLVCGQGAWEDKCLADTHLLADLLREKGVSHERDIWGHDVDHHWYWWRQQLAHHLGRALG</sequence>
<dbReference type="RefSeq" id="WP_013179154.1">
    <property type="nucleotide sequence ID" value="NC_014221.1"/>
</dbReference>
<dbReference type="PANTHER" id="PTHR48098">
    <property type="entry name" value="ENTEROCHELIN ESTERASE-RELATED"/>
    <property type="match status" value="1"/>
</dbReference>
<dbReference type="InterPro" id="IPR029058">
    <property type="entry name" value="AB_hydrolase_fold"/>
</dbReference>
<dbReference type="InterPro" id="IPR000801">
    <property type="entry name" value="Esterase-like"/>
</dbReference>
<name>D7CUK8_TRURR</name>
<dbReference type="Gene3D" id="3.40.50.1820">
    <property type="entry name" value="alpha/beta hydrolase"/>
    <property type="match status" value="1"/>
</dbReference>
<organism evidence="1 2">
    <name type="scientific">Truepera radiovictrix (strain DSM 17093 / CIP 108686 / LMG 22925 / RQ-24)</name>
    <dbReference type="NCBI Taxonomy" id="649638"/>
    <lineage>
        <taxon>Bacteria</taxon>
        <taxon>Thermotogati</taxon>
        <taxon>Deinococcota</taxon>
        <taxon>Deinococci</taxon>
        <taxon>Trueperales</taxon>
        <taxon>Trueperaceae</taxon>
        <taxon>Truepera</taxon>
    </lineage>
</organism>
<evidence type="ECO:0000313" key="2">
    <source>
        <dbReference type="Proteomes" id="UP000000379"/>
    </source>
</evidence>
<dbReference type="Pfam" id="PF00756">
    <property type="entry name" value="Esterase"/>
    <property type="match status" value="1"/>
</dbReference>
<reference evidence="2" key="1">
    <citation type="submission" date="2010-05" db="EMBL/GenBank/DDBJ databases">
        <title>The complete genome of Truepera radiovictris DSM 17093.</title>
        <authorList>
            <consortium name="US DOE Joint Genome Institute (JGI-PGF)"/>
            <person name="Lucas S."/>
            <person name="Copeland A."/>
            <person name="Lapidus A."/>
            <person name="Glavina del Rio T."/>
            <person name="Dalin E."/>
            <person name="Tice H."/>
            <person name="Bruce D."/>
            <person name="Goodwin L."/>
            <person name="Pitluck S."/>
            <person name="Kyrpides N."/>
            <person name="Mavromatis K."/>
            <person name="Ovchinnikova G."/>
            <person name="Munk A.C."/>
            <person name="Detter J.C."/>
            <person name="Han C."/>
            <person name="Tapia R."/>
            <person name="Land M."/>
            <person name="Hauser L."/>
            <person name="Markowitz V."/>
            <person name="Cheng J.-F."/>
            <person name="Hugenholtz P."/>
            <person name="Woyke T."/>
            <person name="Wu D."/>
            <person name="Tindall B."/>
            <person name="Pomrenke H.G."/>
            <person name="Brambilla E."/>
            <person name="Klenk H.-P."/>
            <person name="Eisen J.A."/>
        </authorList>
    </citation>
    <scope>NUCLEOTIDE SEQUENCE [LARGE SCALE GENOMIC DNA]</scope>
    <source>
        <strain evidence="2">DSM 17093 / CIP 108686 / LMG 22925 / RQ-24</strain>
    </source>
</reference>
<dbReference type="HOGENOM" id="CLU_090325_0_0_0"/>
<dbReference type="EMBL" id="CP002049">
    <property type="protein sequence ID" value="ADI15793.1"/>
    <property type="molecule type" value="Genomic_DNA"/>
</dbReference>
<dbReference type="AlphaFoldDB" id="D7CUK8"/>
<dbReference type="SUPFAM" id="SSF53474">
    <property type="entry name" value="alpha/beta-Hydrolases"/>
    <property type="match status" value="1"/>
</dbReference>